<dbReference type="SUPFAM" id="SSF46955">
    <property type="entry name" value="Putative DNA-binding domain"/>
    <property type="match status" value="1"/>
</dbReference>
<evidence type="ECO:0000256" key="4">
    <source>
        <dbReference type="SAM" id="Coils"/>
    </source>
</evidence>
<name>A0A1G6Q4B1_9PSEU</name>
<reference evidence="7" key="1">
    <citation type="submission" date="2016-10" db="EMBL/GenBank/DDBJ databases">
        <authorList>
            <person name="Varghese N."/>
            <person name="Submissions S."/>
        </authorList>
    </citation>
    <scope>NUCLEOTIDE SEQUENCE [LARGE SCALE GENOMIC DNA]</scope>
    <source>
        <strain evidence="7">IBRC-M 10403</strain>
    </source>
</reference>
<dbReference type="GO" id="GO:0003677">
    <property type="term" value="F:DNA binding"/>
    <property type="evidence" value="ECO:0007669"/>
    <property type="project" value="UniProtKB-KW"/>
</dbReference>
<dbReference type="STRING" id="1271860.SAMN05216174_10589"/>
<dbReference type="PRINTS" id="PR00040">
    <property type="entry name" value="HTHMERR"/>
</dbReference>
<dbReference type="EMBL" id="FMZZ01000005">
    <property type="protein sequence ID" value="SDC87300.1"/>
    <property type="molecule type" value="Genomic_DNA"/>
</dbReference>
<feature type="coiled-coil region" evidence="4">
    <location>
        <begin position="93"/>
        <end position="120"/>
    </location>
</feature>
<feature type="domain" description="HTH merR-type" evidence="5">
    <location>
        <begin position="1"/>
        <end position="68"/>
    </location>
</feature>
<dbReference type="RefSeq" id="WP_091450154.1">
    <property type="nucleotide sequence ID" value="NZ_FMZZ01000005.1"/>
</dbReference>
<dbReference type="Gene3D" id="1.10.1660.10">
    <property type="match status" value="1"/>
</dbReference>
<keyword evidence="2 6" id="KW-0238">DNA-binding</keyword>
<keyword evidence="3" id="KW-0804">Transcription</keyword>
<dbReference type="OrthoDB" id="9802039at2"/>
<evidence type="ECO:0000259" key="5">
    <source>
        <dbReference type="PROSITE" id="PS50937"/>
    </source>
</evidence>
<dbReference type="AlphaFoldDB" id="A0A1G6Q4B1"/>
<organism evidence="6 7">
    <name type="scientific">Actinokineospora iranica</name>
    <dbReference type="NCBI Taxonomy" id="1271860"/>
    <lineage>
        <taxon>Bacteria</taxon>
        <taxon>Bacillati</taxon>
        <taxon>Actinomycetota</taxon>
        <taxon>Actinomycetes</taxon>
        <taxon>Pseudonocardiales</taxon>
        <taxon>Pseudonocardiaceae</taxon>
        <taxon>Actinokineospora</taxon>
    </lineage>
</organism>
<dbReference type="PROSITE" id="PS00552">
    <property type="entry name" value="HTH_MERR_1"/>
    <property type="match status" value="1"/>
</dbReference>
<protein>
    <submittedName>
        <fullName evidence="6">DNA-binding transcriptional regulator, MerR family</fullName>
    </submittedName>
</protein>
<keyword evidence="7" id="KW-1185">Reference proteome</keyword>
<evidence type="ECO:0000313" key="6">
    <source>
        <dbReference type="EMBL" id="SDC87300.1"/>
    </source>
</evidence>
<dbReference type="Pfam" id="PF13411">
    <property type="entry name" value="MerR_1"/>
    <property type="match status" value="1"/>
</dbReference>
<dbReference type="InterPro" id="IPR047057">
    <property type="entry name" value="MerR_fam"/>
</dbReference>
<sequence length="135" mass="14895">MRIGDAAAAAGLTPRALRYYEHRGLVAPRRAVSGHREYRTEDVRRLIAVRELLEAGLTIGDVVAFAHVLDLRFPPDGEAAKSPRDHLGGCPVAEVAQQRLADLDRRIERLTALRARLADALRHRFGELLSGDQVA</sequence>
<keyword evidence="4" id="KW-0175">Coiled coil</keyword>
<evidence type="ECO:0000256" key="2">
    <source>
        <dbReference type="ARBA" id="ARBA00023125"/>
    </source>
</evidence>
<dbReference type="SMART" id="SM00422">
    <property type="entry name" value="HTH_MERR"/>
    <property type="match status" value="1"/>
</dbReference>
<dbReference type="PANTHER" id="PTHR30204">
    <property type="entry name" value="REDOX-CYCLING DRUG-SENSING TRANSCRIPTIONAL ACTIVATOR SOXR"/>
    <property type="match status" value="1"/>
</dbReference>
<evidence type="ECO:0000256" key="1">
    <source>
        <dbReference type="ARBA" id="ARBA00023015"/>
    </source>
</evidence>
<evidence type="ECO:0000256" key="3">
    <source>
        <dbReference type="ARBA" id="ARBA00023163"/>
    </source>
</evidence>
<evidence type="ECO:0000313" key="7">
    <source>
        <dbReference type="Proteomes" id="UP000199501"/>
    </source>
</evidence>
<dbReference type="Proteomes" id="UP000199501">
    <property type="component" value="Unassembled WGS sequence"/>
</dbReference>
<dbReference type="GO" id="GO:0003700">
    <property type="term" value="F:DNA-binding transcription factor activity"/>
    <property type="evidence" value="ECO:0007669"/>
    <property type="project" value="InterPro"/>
</dbReference>
<dbReference type="PANTHER" id="PTHR30204:SF94">
    <property type="entry name" value="HEAVY METAL-DEPENDENT TRANSCRIPTIONAL REGULATOR HI_0293-RELATED"/>
    <property type="match status" value="1"/>
</dbReference>
<gene>
    <name evidence="6" type="ORF">SAMN05216174_10589</name>
</gene>
<dbReference type="PROSITE" id="PS50937">
    <property type="entry name" value="HTH_MERR_2"/>
    <property type="match status" value="1"/>
</dbReference>
<dbReference type="InterPro" id="IPR009061">
    <property type="entry name" value="DNA-bd_dom_put_sf"/>
</dbReference>
<dbReference type="InterPro" id="IPR000551">
    <property type="entry name" value="MerR-type_HTH_dom"/>
</dbReference>
<proteinExistence type="predicted"/>
<accession>A0A1G6Q4B1</accession>
<keyword evidence="1" id="KW-0805">Transcription regulation</keyword>